<dbReference type="InterPro" id="IPR053781">
    <property type="entry name" value="F-box_AtFBL13-like"/>
</dbReference>
<protein>
    <recommendedName>
        <fullName evidence="1">F-box domain-containing protein</fullName>
    </recommendedName>
</protein>
<dbReference type="SUPFAM" id="SSF52047">
    <property type="entry name" value="RNI-like"/>
    <property type="match status" value="1"/>
</dbReference>
<dbReference type="EMBL" id="JBCNJP010000027">
    <property type="protein sequence ID" value="KAK9051148.1"/>
    <property type="molecule type" value="Genomic_DNA"/>
</dbReference>
<dbReference type="SUPFAM" id="SSF81383">
    <property type="entry name" value="F-box domain"/>
    <property type="match status" value="1"/>
</dbReference>
<organism evidence="2 3">
    <name type="scientific">Deinandra increscens subsp. villosa</name>
    <dbReference type="NCBI Taxonomy" id="3103831"/>
    <lineage>
        <taxon>Eukaryota</taxon>
        <taxon>Viridiplantae</taxon>
        <taxon>Streptophyta</taxon>
        <taxon>Embryophyta</taxon>
        <taxon>Tracheophyta</taxon>
        <taxon>Spermatophyta</taxon>
        <taxon>Magnoliopsida</taxon>
        <taxon>eudicotyledons</taxon>
        <taxon>Gunneridae</taxon>
        <taxon>Pentapetalae</taxon>
        <taxon>asterids</taxon>
        <taxon>campanulids</taxon>
        <taxon>Asterales</taxon>
        <taxon>Asteraceae</taxon>
        <taxon>Asteroideae</taxon>
        <taxon>Heliantheae alliance</taxon>
        <taxon>Madieae</taxon>
        <taxon>Madiinae</taxon>
        <taxon>Deinandra</taxon>
    </lineage>
</organism>
<accession>A0AAP0GIQ5</accession>
<dbReference type="Proteomes" id="UP001408789">
    <property type="component" value="Unassembled WGS sequence"/>
</dbReference>
<proteinExistence type="predicted"/>
<dbReference type="Pfam" id="PF00646">
    <property type="entry name" value="F-box"/>
    <property type="match status" value="1"/>
</dbReference>
<comment type="caution">
    <text evidence="2">The sequence shown here is derived from an EMBL/GenBank/DDBJ whole genome shotgun (WGS) entry which is preliminary data.</text>
</comment>
<dbReference type="Gene3D" id="3.80.10.10">
    <property type="entry name" value="Ribonuclease Inhibitor"/>
    <property type="match status" value="1"/>
</dbReference>
<name>A0AAP0GIQ5_9ASTR</name>
<evidence type="ECO:0000313" key="2">
    <source>
        <dbReference type="EMBL" id="KAK9051148.1"/>
    </source>
</evidence>
<dbReference type="PANTHER" id="PTHR31639">
    <property type="entry name" value="F-BOX PROTEIN-LIKE"/>
    <property type="match status" value="1"/>
</dbReference>
<feature type="domain" description="F-box" evidence="1">
    <location>
        <begin position="1"/>
        <end position="35"/>
    </location>
</feature>
<dbReference type="CDD" id="cd22160">
    <property type="entry name" value="F-box_AtFBL13-like"/>
    <property type="match status" value="1"/>
</dbReference>
<dbReference type="AlphaFoldDB" id="A0AAP0GIQ5"/>
<dbReference type="SMART" id="SM00579">
    <property type="entry name" value="FBD"/>
    <property type="match status" value="2"/>
</dbReference>
<dbReference type="Pfam" id="PF08387">
    <property type="entry name" value="FBD"/>
    <property type="match status" value="2"/>
</dbReference>
<reference evidence="2 3" key="1">
    <citation type="submission" date="2024-04" db="EMBL/GenBank/DDBJ databases">
        <title>The reference genome of an endangered Asteraceae, Deinandra increscens subsp. villosa, native to the Central Coast of California.</title>
        <authorList>
            <person name="Guilliams M."/>
            <person name="Hasenstab-Lehman K."/>
            <person name="Meyer R."/>
            <person name="Mcevoy S."/>
        </authorList>
    </citation>
    <scope>NUCLEOTIDE SEQUENCE [LARGE SCALE GENOMIC DNA]</scope>
    <source>
        <tissue evidence="2">Leaf</tissue>
    </source>
</reference>
<dbReference type="SMART" id="SM00256">
    <property type="entry name" value="FBOX"/>
    <property type="match status" value="1"/>
</dbReference>
<evidence type="ECO:0000259" key="1">
    <source>
        <dbReference type="PROSITE" id="PS50181"/>
    </source>
</evidence>
<dbReference type="InterPro" id="IPR001810">
    <property type="entry name" value="F-box_dom"/>
</dbReference>
<dbReference type="InterPro" id="IPR036047">
    <property type="entry name" value="F-box-like_dom_sf"/>
</dbReference>
<gene>
    <name evidence="2" type="ORF">SSX86_027774</name>
</gene>
<dbReference type="PANTHER" id="PTHR31639:SF315">
    <property type="entry name" value="LEUCINE-RICH REPEAT DOMAIN SUPERFAMILY, F-BOX-LIKE DOMAIN SUPERFAMILY"/>
    <property type="match status" value="1"/>
</dbReference>
<sequence>MDRISTLPDNITEKILTLMPIRDALRTSILSRKWRYSWRSMPKLAFTDDMVKVHSSCPLLKKSLLVNAIFHVLLFHKGPTKLEFFSSFDDFQMFSEVDQIINYLSRGSSVNELILVVRDNYYKLPVSFFSLQGLESIELQNCVLEPPVTFNGFSRLRRIMFNNVKVSPQMLQRFFSECPLVEYISLIGYKLLGMDFAAGGSKFTFVDLLECVPLIQTLEISKYYMEFLSTGGMPHKLPTSLPRLKYLDLDMCLMEQNEISSTMCLIRSSPLLVKINIMMFGNEKLSATNFLDLEDYSTNFLDPEDYSDLNLNHLETLEIRGFSNLPYEMEFVKLIIAKSHVLKKVKIEFDYNVSIDEELKMIRDLAGHDEDIRFVTGGNMFTFVDLLQSVPLIKELVVSEDYVKCLSAGGMPHKLPTPLAYLKYLCLDVCLMYHNEVSSALCIIRSSPVLENLIIVMYGNEKLPAQKTPTNFFDPEDCSNLKLDHLETFKIEWFSNLPLEMEFVRLILAKSPVLKKVQLELNDNVYDDEELEMLRNLVRYPFPRASPSAQLIIERP</sequence>
<evidence type="ECO:0000313" key="3">
    <source>
        <dbReference type="Proteomes" id="UP001408789"/>
    </source>
</evidence>
<keyword evidence="3" id="KW-1185">Reference proteome</keyword>
<dbReference type="InterPro" id="IPR032675">
    <property type="entry name" value="LRR_dom_sf"/>
</dbReference>
<dbReference type="InterPro" id="IPR006566">
    <property type="entry name" value="FBD"/>
</dbReference>
<dbReference type="PROSITE" id="PS50181">
    <property type="entry name" value="FBOX"/>
    <property type="match status" value="1"/>
</dbReference>